<dbReference type="OrthoDB" id="127285at2759"/>
<dbReference type="PANTHER" id="PTHR34348">
    <property type="entry name" value="SURFEIT LOCUS PROTEIN 2"/>
    <property type="match status" value="1"/>
</dbReference>
<keyword evidence="3" id="KW-1185">Reference proteome</keyword>
<dbReference type="GeneTree" id="ENSGT00940000165981"/>
<dbReference type="Pfam" id="PF05477">
    <property type="entry name" value="SURF2"/>
    <property type="match status" value="1"/>
</dbReference>
<dbReference type="AlphaFoldDB" id="A0A3B3RNS5"/>
<evidence type="ECO:0000313" key="3">
    <source>
        <dbReference type="Proteomes" id="UP000261540"/>
    </source>
</evidence>
<dbReference type="InterPro" id="IPR008833">
    <property type="entry name" value="Surf2"/>
</dbReference>
<feature type="compositionally biased region" description="Acidic residues" evidence="1">
    <location>
        <begin position="166"/>
        <end position="177"/>
    </location>
</feature>
<proteinExistence type="predicted"/>
<protein>
    <submittedName>
        <fullName evidence="2">Surfeit 2</fullName>
    </submittedName>
</protein>
<evidence type="ECO:0000313" key="2">
    <source>
        <dbReference type="Ensembl" id="ENSPKIP00000019510.1"/>
    </source>
</evidence>
<feature type="compositionally biased region" description="Acidic residues" evidence="1">
    <location>
        <begin position="200"/>
        <end position="212"/>
    </location>
</feature>
<reference evidence="2" key="1">
    <citation type="submission" date="2025-08" db="UniProtKB">
        <authorList>
            <consortium name="Ensembl"/>
        </authorList>
    </citation>
    <scope>IDENTIFICATION</scope>
</reference>
<dbReference type="Proteomes" id="UP000261540">
    <property type="component" value="Unplaced"/>
</dbReference>
<reference evidence="2" key="2">
    <citation type="submission" date="2025-09" db="UniProtKB">
        <authorList>
            <consortium name="Ensembl"/>
        </authorList>
    </citation>
    <scope>IDENTIFICATION</scope>
</reference>
<dbReference type="Ensembl" id="ENSPKIT00000000105.1">
    <property type="protein sequence ID" value="ENSPKIP00000019510.1"/>
    <property type="gene ID" value="ENSPKIG00000004651.1"/>
</dbReference>
<organism evidence="2 3">
    <name type="scientific">Paramormyrops kingsleyae</name>
    <dbReference type="NCBI Taxonomy" id="1676925"/>
    <lineage>
        <taxon>Eukaryota</taxon>
        <taxon>Metazoa</taxon>
        <taxon>Chordata</taxon>
        <taxon>Craniata</taxon>
        <taxon>Vertebrata</taxon>
        <taxon>Euteleostomi</taxon>
        <taxon>Actinopterygii</taxon>
        <taxon>Neopterygii</taxon>
        <taxon>Teleostei</taxon>
        <taxon>Osteoglossocephala</taxon>
        <taxon>Osteoglossomorpha</taxon>
        <taxon>Osteoglossiformes</taxon>
        <taxon>Mormyridae</taxon>
        <taxon>Paramormyrops</taxon>
    </lineage>
</organism>
<dbReference type="CTD" id="6835"/>
<dbReference type="KEGG" id="pki:111843467"/>
<evidence type="ECO:0000256" key="1">
    <source>
        <dbReference type="SAM" id="MobiDB-lite"/>
    </source>
</evidence>
<accession>A0A3B3RNS5</accession>
<feature type="compositionally biased region" description="Basic residues" evidence="1">
    <location>
        <begin position="223"/>
        <end position="250"/>
    </location>
</feature>
<dbReference type="PANTHER" id="PTHR34348:SF1">
    <property type="entry name" value="SURFEIT LOCUS PROTEIN 2"/>
    <property type="match status" value="1"/>
</dbReference>
<feature type="region of interest" description="Disordered" evidence="1">
    <location>
        <begin position="133"/>
        <end position="250"/>
    </location>
</feature>
<sequence>METCGNAYGAAMENIPADVKAFLREHPFLVVTEAKKIKCTLNGHEIPLNLTELQKFASGKKYEKLCARANFNYSEYEPHVVPSTKQPNQLFCKLTLRHIGRMPHHVLRHVNGKRYQRALRKYNECKEKGIEFVPASLQHKKPKGGRREGRQASSRRGNEVWAPSSSEEDGSESEDSMSDLYPASMFTLKKQSEVERDGYDDFQTVDEDEEASPMEIDKAVSEKRRKGQASGFKKKFKSRNKKRNRNNKIA</sequence>
<name>A0A3B3RNS5_9TELE</name>
<feature type="compositionally biased region" description="Basic and acidic residues" evidence="1">
    <location>
        <begin position="190"/>
        <end position="199"/>
    </location>
</feature>
<dbReference type="STRING" id="1676925.ENSPKIP00000019510"/>